<accession>A0A6D2IHZ2</accession>
<protein>
    <submittedName>
        <fullName evidence="2">Uncharacterized protein</fullName>
    </submittedName>
</protein>
<evidence type="ECO:0000313" key="2">
    <source>
        <dbReference type="EMBL" id="CAA7025565.1"/>
    </source>
</evidence>
<comment type="caution">
    <text evidence="2">The sequence shown here is derived from an EMBL/GenBank/DDBJ whole genome shotgun (WGS) entry which is preliminary data.</text>
</comment>
<sequence length="186" mass="20767">MCHDILQCPVIRRAREEWENQKRRDEKPDGGLMSYKGVVINGPSGENGNVRNSHTNSARDLKGKGKAPETREERGKRPVVFRGNGKHGGESSGTQNLRHISPKTKGRGLTDQLPSKKVRKAIDFTAAVEGLDESGNKIEEMEGEKVRENEIPAISMIPDPTLQEEGEDGEIWWNEVIEEEEAEKIA</sequence>
<name>A0A6D2IHZ2_9BRAS</name>
<gene>
    <name evidence="2" type="ORF">MERR_LOCUS12800</name>
</gene>
<feature type="region of interest" description="Disordered" evidence="1">
    <location>
        <begin position="12"/>
        <end position="114"/>
    </location>
</feature>
<feature type="compositionally biased region" description="Basic and acidic residues" evidence="1">
    <location>
        <begin position="13"/>
        <end position="29"/>
    </location>
</feature>
<keyword evidence="3" id="KW-1185">Reference proteome</keyword>
<reference evidence="2" key="1">
    <citation type="submission" date="2020-01" db="EMBL/GenBank/DDBJ databases">
        <authorList>
            <person name="Mishra B."/>
        </authorList>
    </citation>
    <scope>NUCLEOTIDE SEQUENCE [LARGE SCALE GENOMIC DNA]</scope>
</reference>
<organism evidence="2 3">
    <name type="scientific">Microthlaspi erraticum</name>
    <dbReference type="NCBI Taxonomy" id="1685480"/>
    <lineage>
        <taxon>Eukaryota</taxon>
        <taxon>Viridiplantae</taxon>
        <taxon>Streptophyta</taxon>
        <taxon>Embryophyta</taxon>
        <taxon>Tracheophyta</taxon>
        <taxon>Spermatophyta</taxon>
        <taxon>Magnoliopsida</taxon>
        <taxon>eudicotyledons</taxon>
        <taxon>Gunneridae</taxon>
        <taxon>Pentapetalae</taxon>
        <taxon>rosids</taxon>
        <taxon>malvids</taxon>
        <taxon>Brassicales</taxon>
        <taxon>Brassicaceae</taxon>
        <taxon>Coluteocarpeae</taxon>
        <taxon>Microthlaspi</taxon>
    </lineage>
</organism>
<dbReference type="AlphaFoldDB" id="A0A6D2IHZ2"/>
<feature type="compositionally biased region" description="Polar residues" evidence="1">
    <location>
        <begin position="44"/>
        <end position="56"/>
    </location>
</feature>
<proteinExistence type="predicted"/>
<feature type="compositionally biased region" description="Basic and acidic residues" evidence="1">
    <location>
        <begin position="57"/>
        <end position="76"/>
    </location>
</feature>
<evidence type="ECO:0000313" key="3">
    <source>
        <dbReference type="Proteomes" id="UP000467841"/>
    </source>
</evidence>
<dbReference type="Proteomes" id="UP000467841">
    <property type="component" value="Unassembled WGS sequence"/>
</dbReference>
<evidence type="ECO:0000256" key="1">
    <source>
        <dbReference type="SAM" id="MobiDB-lite"/>
    </source>
</evidence>
<dbReference type="EMBL" id="CACVBM020001010">
    <property type="protein sequence ID" value="CAA7025565.1"/>
    <property type="molecule type" value="Genomic_DNA"/>
</dbReference>